<dbReference type="Pfam" id="PF00583">
    <property type="entry name" value="Acetyltransf_1"/>
    <property type="match status" value="1"/>
</dbReference>
<dbReference type="OrthoDB" id="5097863at2759"/>
<reference evidence="2 3" key="1">
    <citation type="submission" date="2018-02" db="EMBL/GenBank/DDBJ databases">
        <title>Fusarium culmorum secondary metabolites in fungal-bacterial-plant interactions.</title>
        <authorList>
            <person name="Schmidt R."/>
        </authorList>
    </citation>
    <scope>NUCLEOTIDE SEQUENCE [LARGE SCALE GENOMIC DNA]</scope>
    <source>
        <strain evidence="2 3">PV</strain>
    </source>
</reference>
<organism evidence="2 3">
    <name type="scientific">Fusarium culmorum</name>
    <dbReference type="NCBI Taxonomy" id="5516"/>
    <lineage>
        <taxon>Eukaryota</taxon>
        <taxon>Fungi</taxon>
        <taxon>Dikarya</taxon>
        <taxon>Ascomycota</taxon>
        <taxon>Pezizomycotina</taxon>
        <taxon>Sordariomycetes</taxon>
        <taxon>Hypocreomycetidae</taxon>
        <taxon>Hypocreales</taxon>
        <taxon>Nectriaceae</taxon>
        <taxon>Fusarium</taxon>
    </lineage>
</organism>
<dbReference type="GO" id="GO:0016747">
    <property type="term" value="F:acyltransferase activity, transferring groups other than amino-acyl groups"/>
    <property type="evidence" value="ECO:0007669"/>
    <property type="project" value="InterPro"/>
</dbReference>
<dbReference type="CDD" id="cd04301">
    <property type="entry name" value="NAT_SF"/>
    <property type="match status" value="1"/>
</dbReference>
<dbReference type="InterPro" id="IPR016181">
    <property type="entry name" value="Acyl_CoA_acyltransferase"/>
</dbReference>
<comment type="caution">
    <text evidence="2">The sequence shown here is derived from an EMBL/GenBank/DDBJ whole genome shotgun (WGS) entry which is preliminary data.</text>
</comment>
<dbReference type="Proteomes" id="UP000241587">
    <property type="component" value="Unassembled WGS sequence"/>
</dbReference>
<evidence type="ECO:0000259" key="1">
    <source>
        <dbReference type="PROSITE" id="PS51186"/>
    </source>
</evidence>
<dbReference type="InterPro" id="IPR000182">
    <property type="entry name" value="GNAT_dom"/>
</dbReference>
<dbReference type="SUPFAM" id="SSF55729">
    <property type="entry name" value="Acyl-CoA N-acyltransferases (Nat)"/>
    <property type="match status" value="1"/>
</dbReference>
<dbReference type="Gene3D" id="3.40.630.30">
    <property type="match status" value="1"/>
</dbReference>
<gene>
    <name evidence="2" type="ORF">FCULG_00002562</name>
</gene>
<dbReference type="EMBL" id="PVEM01000012">
    <property type="protein sequence ID" value="PTD03538.1"/>
    <property type="molecule type" value="Genomic_DNA"/>
</dbReference>
<evidence type="ECO:0000313" key="2">
    <source>
        <dbReference type="EMBL" id="PTD03538.1"/>
    </source>
</evidence>
<name>A0A2T4GIX8_FUSCU</name>
<accession>A0A2T4GIX8</accession>
<protein>
    <recommendedName>
        <fullName evidence="1">N-acetyltransferase domain-containing protein</fullName>
    </recommendedName>
</protein>
<proteinExistence type="predicted"/>
<keyword evidence="3" id="KW-1185">Reference proteome</keyword>
<dbReference type="AlphaFoldDB" id="A0A2T4GIX8"/>
<sequence length="686" mass="78312">MVREHDPGVPEISTFILPDPRSQRWKRISSYIESFCEGASFVLENSVSGDSNNPGFRDLQEPRAWVSDWDSSAQLLPLSERVYDRVLNCLELYAVLQRNPFSIRNPNATVSHRRSIYVNYPNGTSILTLMRTALVHQREAFQGLFATYISEKPTPQIGLGESSWWNDHFVISFTLPFFAIRFEDREDIRRIFNDRKPFRSRINLSFLGINHPEPKEPPESSTGIFLHQAACAFMATGKSERYWTAVFLDEDFADEVPKLSVEEEEDVAVGGIDPIIVDAKFNSADTIVSPRAYALAALAATLEGIAEHHAYIQEEYAASLYQHTAVHRQYTPKRLSSQKHQEWRSQFQESIGHVRNTTLQILRKLNEFLGQDVCISPEGLPCSPQWLSVADEPNATKSLGRVVASRNRLREISYELDYLADEARREERQVDVLVVDASCKTRSSGQTLSPLSPPIMPSATRQDQILLVPWDPSSTEHVNRIYEQRVQCGWDKQRVDGWKAKQSSGEKCIFWITLRPEDPQTRGSLELHFDAFPAEKEPLVDTADSLRAKPRTPSHTKFYPVGHISLDHTNEKMGDFVLDLPEKGVYWIKSFYISKALRSKGIGRAAMDLVESMAIDEPLCAKTLAIDTAQKDTQKRIYREKGVELASTNQEWYERRGYRLIHTEPDFYTDPEEPPVDAVFLRRDIA</sequence>
<dbReference type="PROSITE" id="PS51186">
    <property type="entry name" value="GNAT"/>
    <property type="match status" value="1"/>
</dbReference>
<feature type="domain" description="N-acetyltransferase" evidence="1">
    <location>
        <begin position="512"/>
        <end position="686"/>
    </location>
</feature>
<dbReference type="OMA" id="SERYWTA"/>
<evidence type="ECO:0000313" key="3">
    <source>
        <dbReference type="Proteomes" id="UP000241587"/>
    </source>
</evidence>